<comment type="caution">
    <text evidence="1">The sequence shown here is derived from an EMBL/GenBank/DDBJ whole genome shotgun (WGS) entry which is preliminary data.</text>
</comment>
<protein>
    <submittedName>
        <fullName evidence="1">Uncharacterized protein</fullName>
    </submittedName>
</protein>
<dbReference type="Gene3D" id="3.30.420.10">
    <property type="entry name" value="Ribonuclease H-like superfamily/Ribonuclease H"/>
    <property type="match status" value="1"/>
</dbReference>
<sequence>MKPNRFWKDLSLVVRNGLPSQERAKKIMVKRKLVPPGKTVNSDLYCQRLMQTRQRLKQEIEKKLSELINRKSVAFPDDKARPHTSLATQQIL</sequence>
<organism evidence="1 2">
    <name type="scientific">Eumeta variegata</name>
    <name type="common">Bagworm moth</name>
    <name type="synonym">Eumeta japonica</name>
    <dbReference type="NCBI Taxonomy" id="151549"/>
    <lineage>
        <taxon>Eukaryota</taxon>
        <taxon>Metazoa</taxon>
        <taxon>Ecdysozoa</taxon>
        <taxon>Arthropoda</taxon>
        <taxon>Hexapoda</taxon>
        <taxon>Insecta</taxon>
        <taxon>Pterygota</taxon>
        <taxon>Neoptera</taxon>
        <taxon>Endopterygota</taxon>
        <taxon>Lepidoptera</taxon>
        <taxon>Glossata</taxon>
        <taxon>Ditrysia</taxon>
        <taxon>Tineoidea</taxon>
        <taxon>Psychidae</taxon>
        <taxon>Oiketicinae</taxon>
        <taxon>Eumeta</taxon>
    </lineage>
</organism>
<dbReference type="AlphaFoldDB" id="A0A4C1W5N0"/>
<name>A0A4C1W5N0_EUMVA</name>
<dbReference type="Proteomes" id="UP000299102">
    <property type="component" value="Unassembled WGS sequence"/>
</dbReference>
<gene>
    <name evidence="1" type="ORF">EVAR_27537_1</name>
</gene>
<evidence type="ECO:0000313" key="2">
    <source>
        <dbReference type="Proteomes" id="UP000299102"/>
    </source>
</evidence>
<dbReference type="OrthoDB" id="616263at2759"/>
<dbReference type="InterPro" id="IPR036397">
    <property type="entry name" value="RNaseH_sf"/>
</dbReference>
<keyword evidence="2" id="KW-1185">Reference proteome</keyword>
<evidence type="ECO:0000313" key="1">
    <source>
        <dbReference type="EMBL" id="GBP45829.1"/>
    </source>
</evidence>
<dbReference type="EMBL" id="BGZK01000472">
    <property type="protein sequence ID" value="GBP45829.1"/>
    <property type="molecule type" value="Genomic_DNA"/>
</dbReference>
<proteinExistence type="predicted"/>
<reference evidence="1 2" key="1">
    <citation type="journal article" date="2019" name="Commun. Biol.">
        <title>The bagworm genome reveals a unique fibroin gene that provides high tensile strength.</title>
        <authorList>
            <person name="Kono N."/>
            <person name="Nakamura H."/>
            <person name="Ohtoshi R."/>
            <person name="Tomita M."/>
            <person name="Numata K."/>
            <person name="Arakawa K."/>
        </authorList>
    </citation>
    <scope>NUCLEOTIDE SEQUENCE [LARGE SCALE GENOMIC DNA]</scope>
</reference>
<dbReference type="GO" id="GO:0003676">
    <property type="term" value="F:nucleic acid binding"/>
    <property type="evidence" value="ECO:0007669"/>
    <property type="project" value="InterPro"/>
</dbReference>
<accession>A0A4C1W5N0</accession>